<gene>
    <name evidence="3" type="ORF">ZOSMA_186G00180</name>
</gene>
<feature type="transmembrane region" description="Helical" evidence="1">
    <location>
        <begin position="236"/>
        <end position="257"/>
    </location>
</feature>
<protein>
    <recommendedName>
        <fullName evidence="5">Transmembrane protein</fullName>
    </recommendedName>
</protein>
<keyword evidence="1" id="KW-0472">Membrane</keyword>
<comment type="caution">
    <text evidence="3">The sequence shown here is derived from an EMBL/GenBank/DDBJ whole genome shotgun (WGS) entry which is preliminary data.</text>
</comment>
<dbReference type="PANTHER" id="PTHR31414">
    <property type="entry name" value="TRANSMEMBRANE PROTEIN DDB_G0292058"/>
    <property type="match status" value="1"/>
</dbReference>
<feature type="transmembrane region" description="Helical" evidence="1">
    <location>
        <begin position="269"/>
        <end position="294"/>
    </location>
</feature>
<dbReference type="OrthoDB" id="1937321at2759"/>
<proteinExistence type="predicted"/>
<dbReference type="AlphaFoldDB" id="A0A0K9PQ41"/>
<feature type="transmembrane region" description="Helical" evidence="1">
    <location>
        <begin position="128"/>
        <end position="151"/>
    </location>
</feature>
<feature type="transmembrane region" description="Helical" evidence="1">
    <location>
        <begin position="490"/>
        <end position="513"/>
    </location>
</feature>
<accession>A0A0K9PQ41</accession>
<name>A0A0K9PQ41_ZOSMR</name>
<evidence type="ECO:0000256" key="1">
    <source>
        <dbReference type="SAM" id="Phobius"/>
    </source>
</evidence>
<keyword evidence="1" id="KW-0812">Transmembrane</keyword>
<evidence type="ECO:0000256" key="2">
    <source>
        <dbReference type="SAM" id="SignalP"/>
    </source>
</evidence>
<organism evidence="3 4">
    <name type="scientific">Zostera marina</name>
    <name type="common">Eelgrass</name>
    <dbReference type="NCBI Taxonomy" id="29655"/>
    <lineage>
        <taxon>Eukaryota</taxon>
        <taxon>Viridiplantae</taxon>
        <taxon>Streptophyta</taxon>
        <taxon>Embryophyta</taxon>
        <taxon>Tracheophyta</taxon>
        <taxon>Spermatophyta</taxon>
        <taxon>Magnoliopsida</taxon>
        <taxon>Liliopsida</taxon>
        <taxon>Zosteraceae</taxon>
        <taxon>Zostera</taxon>
    </lineage>
</organism>
<dbReference type="OMA" id="WKNFECQ"/>
<dbReference type="EMBL" id="LFYR01000685">
    <property type="protein sequence ID" value="KMZ71168.1"/>
    <property type="molecule type" value="Genomic_DNA"/>
</dbReference>
<keyword evidence="1" id="KW-1133">Transmembrane helix</keyword>
<reference evidence="4" key="1">
    <citation type="journal article" date="2016" name="Nature">
        <title>The genome of the seagrass Zostera marina reveals angiosperm adaptation to the sea.</title>
        <authorList>
            <person name="Olsen J.L."/>
            <person name="Rouze P."/>
            <person name="Verhelst B."/>
            <person name="Lin Y.-C."/>
            <person name="Bayer T."/>
            <person name="Collen J."/>
            <person name="Dattolo E."/>
            <person name="De Paoli E."/>
            <person name="Dittami S."/>
            <person name="Maumus F."/>
            <person name="Michel G."/>
            <person name="Kersting A."/>
            <person name="Lauritano C."/>
            <person name="Lohaus R."/>
            <person name="Toepel M."/>
            <person name="Tonon T."/>
            <person name="Vanneste K."/>
            <person name="Amirebrahimi M."/>
            <person name="Brakel J."/>
            <person name="Bostroem C."/>
            <person name="Chovatia M."/>
            <person name="Grimwood J."/>
            <person name="Jenkins J.W."/>
            <person name="Jueterbock A."/>
            <person name="Mraz A."/>
            <person name="Stam W.T."/>
            <person name="Tice H."/>
            <person name="Bornberg-Bauer E."/>
            <person name="Green P.J."/>
            <person name="Pearson G.A."/>
            <person name="Procaccini G."/>
            <person name="Duarte C.M."/>
            <person name="Schmutz J."/>
            <person name="Reusch T.B.H."/>
            <person name="Van de Peer Y."/>
        </authorList>
    </citation>
    <scope>NUCLEOTIDE SEQUENCE [LARGE SCALE GENOMIC DNA]</scope>
    <source>
        <strain evidence="4">cv. Finnish</strain>
    </source>
</reference>
<dbReference type="PANTHER" id="PTHR31414:SF15">
    <property type="entry name" value="PLASMA MEMBRANE FUSION PROTEIN"/>
    <property type="match status" value="1"/>
</dbReference>
<feature type="chain" id="PRO_5005527898" description="Transmembrane protein" evidence="2">
    <location>
        <begin position="28"/>
        <end position="545"/>
    </location>
</feature>
<dbReference type="Proteomes" id="UP000036987">
    <property type="component" value="Unassembled WGS sequence"/>
</dbReference>
<feature type="signal peptide" evidence="2">
    <location>
        <begin position="1"/>
        <end position="27"/>
    </location>
</feature>
<evidence type="ECO:0008006" key="5">
    <source>
        <dbReference type="Google" id="ProtNLM"/>
    </source>
</evidence>
<keyword evidence="2" id="KW-0732">Signal</keyword>
<evidence type="ECO:0000313" key="4">
    <source>
        <dbReference type="Proteomes" id="UP000036987"/>
    </source>
</evidence>
<sequence>MPRRLTVATMMMSFRGFVLVSGGGVDGFDPARKAYSLGEVVTNGTGIVSDFILAEERTRRKDPANNFKYYTGGWNITNVHYWSSVLYSAFPLLIVAALWFLLFGFTLILMCCCFCCCPRNNNSYSKTVYFLSLVLVILTLIAVCLVCGVLFDGQERLHKGNSETLEFIVDRANYTVGNLRIFASTMVDAKNVNLERQFIISPALRSDIDQLHRKLNYSANELAVKTNDNSHKIEELLYRMRLLLVIVAAVMLALALLGSLSSLIGCQCFVSFLLVVGWFIVTVTLLTSAVFLLLHNVYSDTCTAMEEWVEHPQEHTAIDDILPCVDYQTANQSMYRSKEVVFQVVDGVNNVVSSIANRNFEPGKAPFTGPNYNQSGPLVPLLCNPFFANTTSRKCSFVEIDLANATQKYKEYICTVDEFITPSGSTVERCTSVGRLTPKIYDQIAAAIQVGFGIYHYGPFLTDLQDCSFVRQTMKDITNNNCPGLEKYSMWVYIELVMVSSTMMLSIIFWAIYTREKRQRKFVKDHDFLRRYPLVPPQPIPISAP</sequence>
<keyword evidence="4" id="KW-1185">Reference proteome</keyword>
<dbReference type="STRING" id="29655.A0A0K9PQ41"/>
<dbReference type="InterPro" id="IPR040283">
    <property type="entry name" value="DDB_G0292058-like"/>
</dbReference>
<evidence type="ECO:0000313" key="3">
    <source>
        <dbReference type="EMBL" id="KMZ71168.1"/>
    </source>
</evidence>
<feature type="transmembrane region" description="Helical" evidence="1">
    <location>
        <begin position="89"/>
        <end position="116"/>
    </location>
</feature>